<comment type="caution">
    <text evidence="2">The sequence shown here is derived from an EMBL/GenBank/DDBJ whole genome shotgun (WGS) entry which is preliminary data.</text>
</comment>
<dbReference type="AlphaFoldDB" id="A0A4Z2IKL7"/>
<evidence type="ECO:0000313" key="3">
    <source>
        <dbReference type="Proteomes" id="UP000314294"/>
    </source>
</evidence>
<evidence type="ECO:0000256" key="1">
    <source>
        <dbReference type="SAM" id="MobiDB-lite"/>
    </source>
</evidence>
<organism evidence="2 3">
    <name type="scientific">Liparis tanakae</name>
    <name type="common">Tanaka's snailfish</name>
    <dbReference type="NCBI Taxonomy" id="230148"/>
    <lineage>
        <taxon>Eukaryota</taxon>
        <taxon>Metazoa</taxon>
        <taxon>Chordata</taxon>
        <taxon>Craniata</taxon>
        <taxon>Vertebrata</taxon>
        <taxon>Euteleostomi</taxon>
        <taxon>Actinopterygii</taxon>
        <taxon>Neopterygii</taxon>
        <taxon>Teleostei</taxon>
        <taxon>Neoteleostei</taxon>
        <taxon>Acanthomorphata</taxon>
        <taxon>Eupercaria</taxon>
        <taxon>Perciformes</taxon>
        <taxon>Cottioidei</taxon>
        <taxon>Cottales</taxon>
        <taxon>Liparidae</taxon>
        <taxon>Liparis</taxon>
    </lineage>
</organism>
<reference evidence="2 3" key="1">
    <citation type="submission" date="2019-03" db="EMBL/GenBank/DDBJ databases">
        <title>First draft genome of Liparis tanakae, snailfish: a comprehensive survey of snailfish specific genes.</title>
        <authorList>
            <person name="Kim W."/>
            <person name="Song I."/>
            <person name="Jeong J.-H."/>
            <person name="Kim D."/>
            <person name="Kim S."/>
            <person name="Ryu S."/>
            <person name="Song J.Y."/>
            <person name="Lee S.K."/>
        </authorList>
    </citation>
    <scope>NUCLEOTIDE SEQUENCE [LARGE SCALE GENOMIC DNA]</scope>
    <source>
        <tissue evidence="2">Muscle</tissue>
    </source>
</reference>
<proteinExistence type="predicted"/>
<feature type="region of interest" description="Disordered" evidence="1">
    <location>
        <begin position="38"/>
        <end position="67"/>
    </location>
</feature>
<protein>
    <submittedName>
        <fullName evidence="2">Uncharacterized protein</fullName>
    </submittedName>
</protein>
<keyword evidence="3" id="KW-1185">Reference proteome</keyword>
<dbReference type="Proteomes" id="UP000314294">
    <property type="component" value="Unassembled WGS sequence"/>
</dbReference>
<sequence>MRGGGEAGSEQGGVDGCCFDRSVGIWCGFAKLSERPGNAGHPNCKPNGLLRKPPKARPAIRVTEREN</sequence>
<dbReference type="EMBL" id="SRLO01000077">
    <property type="protein sequence ID" value="TNN78034.1"/>
    <property type="molecule type" value="Genomic_DNA"/>
</dbReference>
<gene>
    <name evidence="2" type="ORF">EYF80_011788</name>
</gene>
<name>A0A4Z2IKL7_9TELE</name>
<accession>A0A4Z2IKL7</accession>
<evidence type="ECO:0000313" key="2">
    <source>
        <dbReference type="EMBL" id="TNN78034.1"/>
    </source>
</evidence>